<name>A0ABD2HKQ5_PAGBO</name>
<evidence type="ECO:0000313" key="4">
    <source>
        <dbReference type="Proteomes" id="UP001619887"/>
    </source>
</evidence>
<dbReference type="SMART" id="SM01289">
    <property type="entry name" value="PYRIN"/>
    <property type="match status" value="1"/>
</dbReference>
<dbReference type="InterPro" id="IPR011029">
    <property type="entry name" value="DEATH-like_dom_sf"/>
</dbReference>
<accession>A0ABD2HKQ5</accession>
<proteinExistence type="predicted"/>
<dbReference type="AlphaFoldDB" id="A0ABD2HKQ5"/>
<comment type="caution">
    <text evidence="3">The sequence shown here is derived from an EMBL/GenBank/DDBJ whole genome shotgun (WGS) entry which is preliminary data.</text>
</comment>
<dbReference type="PROSITE" id="PS50824">
    <property type="entry name" value="DAPIN"/>
    <property type="match status" value="1"/>
</dbReference>
<evidence type="ECO:0000259" key="2">
    <source>
        <dbReference type="PROSITE" id="PS50824"/>
    </source>
</evidence>
<keyword evidence="4" id="KW-1185">Reference proteome</keyword>
<feature type="region of interest" description="Disordered" evidence="1">
    <location>
        <begin position="96"/>
        <end position="116"/>
    </location>
</feature>
<feature type="domain" description="Pyrin" evidence="2">
    <location>
        <begin position="1"/>
        <end position="88"/>
    </location>
</feature>
<gene>
    <name evidence="3" type="ORF">OYC64_016418</name>
</gene>
<evidence type="ECO:0000256" key="1">
    <source>
        <dbReference type="SAM" id="MobiDB-lite"/>
    </source>
</evidence>
<sequence length="143" mass="15279">MVDKLLLRTLKDLGKDAFQEFKWHLKQENFVGVEPIAESDLEDADRGQTVTQMTRSYEETTAVEVAVKILKEISNRKAAAELTKKYAEMVRAASSSSSSSAAAASPPAASPPAANTMSAENGSVIVAPTVSGSIHTLNLTINK</sequence>
<reference evidence="3 4" key="2">
    <citation type="journal article" date="2024" name="G3 (Bethesda)">
        <title>The genome of the cryopelagic Antarctic bald notothen, Trematomus borchgrevinki.</title>
        <authorList>
            <person name="Rayamajhi N."/>
            <person name="Rivera-Colon A.G."/>
            <person name="Minhas B.F."/>
            <person name="Cheng C.C."/>
            <person name="Catchen J.M."/>
        </authorList>
    </citation>
    <scope>NUCLEOTIDE SEQUENCE [LARGE SCALE GENOMIC DNA]</scope>
    <source>
        <strain evidence="3">AGRC-2024</strain>
    </source>
</reference>
<dbReference type="SUPFAM" id="SSF47986">
    <property type="entry name" value="DEATH domain"/>
    <property type="match status" value="1"/>
</dbReference>
<protein>
    <recommendedName>
        <fullName evidence="2">Pyrin domain-containing protein</fullName>
    </recommendedName>
</protein>
<dbReference type="Pfam" id="PF02758">
    <property type="entry name" value="PYRIN"/>
    <property type="match status" value="1"/>
</dbReference>
<organism evidence="3 4">
    <name type="scientific">Pagothenia borchgrevinki</name>
    <name type="common">Bald rockcod</name>
    <name type="synonym">Trematomus borchgrevinki</name>
    <dbReference type="NCBI Taxonomy" id="8213"/>
    <lineage>
        <taxon>Eukaryota</taxon>
        <taxon>Metazoa</taxon>
        <taxon>Chordata</taxon>
        <taxon>Craniata</taxon>
        <taxon>Vertebrata</taxon>
        <taxon>Euteleostomi</taxon>
        <taxon>Actinopterygii</taxon>
        <taxon>Neopterygii</taxon>
        <taxon>Teleostei</taxon>
        <taxon>Neoteleostei</taxon>
        <taxon>Acanthomorphata</taxon>
        <taxon>Eupercaria</taxon>
        <taxon>Perciformes</taxon>
        <taxon>Notothenioidei</taxon>
        <taxon>Nototheniidae</taxon>
        <taxon>Pagothenia</taxon>
    </lineage>
</organism>
<dbReference type="EMBL" id="JBIYXZ010002068">
    <property type="protein sequence ID" value="KAL3066460.1"/>
    <property type="molecule type" value="Genomic_DNA"/>
</dbReference>
<reference evidence="3 4" key="1">
    <citation type="journal article" date="2022" name="G3 (Bethesda)">
        <title>Evaluating Illumina-, Nanopore-, and PacBio-based genome assembly strategies with the bald notothen, Trematomus borchgrevinki.</title>
        <authorList>
            <person name="Rayamajhi N."/>
            <person name="Cheng C.C."/>
            <person name="Catchen J.M."/>
        </authorList>
    </citation>
    <scope>NUCLEOTIDE SEQUENCE [LARGE SCALE GENOMIC DNA]</scope>
    <source>
        <strain evidence="3">AGRC-2024</strain>
    </source>
</reference>
<dbReference type="Proteomes" id="UP001619887">
    <property type="component" value="Unassembled WGS sequence"/>
</dbReference>
<dbReference type="Gene3D" id="1.10.533.10">
    <property type="entry name" value="Death Domain, Fas"/>
    <property type="match status" value="1"/>
</dbReference>
<dbReference type="CDD" id="cd08321">
    <property type="entry name" value="Pyrin_ASC-like"/>
    <property type="match status" value="1"/>
</dbReference>
<feature type="compositionally biased region" description="Low complexity" evidence="1">
    <location>
        <begin position="96"/>
        <end position="114"/>
    </location>
</feature>
<dbReference type="InterPro" id="IPR004020">
    <property type="entry name" value="DAPIN"/>
</dbReference>
<evidence type="ECO:0000313" key="3">
    <source>
        <dbReference type="EMBL" id="KAL3066460.1"/>
    </source>
</evidence>